<dbReference type="GO" id="GO:0016747">
    <property type="term" value="F:acyltransferase activity, transferring groups other than amino-acyl groups"/>
    <property type="evidence" value="ECO:0007669"/>
    <property type="project" value="InterPro"/>
</dbReference>
<dbReference type="InterPro" id="IPR000182">
    <property type="entry name" value="GNAT_dom"/>
</dbReference>
<evidence type="ECO:0000256" key="3">
    <source>
        <dbReference type="ARBA" id="ARBA00038502"/>
    </source>
</evidence>
<dbReference type="EMBL" id="CP016591">
    <property type="protein sequence ID" value="ANY20156.1"/>
    <property type="molecule type" value="Genomic_DNA"/>
</dbReference>
<keyword evidence="6" id="KW-1185">Reference proteome</keyword>
<name>A0A1B2ADD3_9SPHN</name>
<dbReference type="Proteomes" id="UP000092932">
    <property type="component" value="Chromosome"/>
</dbReference>
<dbReference type="RefSeq" id="WP_067678386.1">
    <property type="nucleotide sequence ID" value="NZ_CP016591.1"/>
</dbReference>
<keyword evidence="1 5" id="KW-0808">Transferase</keyword>
<sequence length="177" mass="19364">MFHVTERLLLRPAWPEDWEAVLEGVADEGVAMNLARAPWPYGPAEAREFVALPQDPCKPHFLVVESASGQVIGSAGLGDRNGEIEVGYWLARPYWGRGYATEAAAGVLRVARMLGHRRALAGHFADNPASGRVLRKLGFIPTGRNAMRYSRARGRAVRSVEYTLDLAEPSAPVMRAA</sequence>
<organism evidence="5 6">
    <name type="scientific">Tsuneonella dongtanensis</name>
    <dbReference type="NCBI Taxonomy" id="692370"/>
    <lineage>
        <taxon>Bacteria</taxon>
        <taxon>Pseudomonadati</taxon>
        <taxon>Pseudomonadota</taxon>
        <taxon>Alphaproteobacteria</taxon>
        <taxon>Sphingomonadales</taxon>
        <taxon>Erythrobacteraceae</taxon>
        <taxon>Tsuneonella</taxon>
    </lineage>
</organism>
<protein>
    <submittedName>
        <fullName evidence="5">Acetyltransferase (GNAT) family protein</fullName>
    </submittedName>
</protein>
<feature type="domain" description="N-acetyltransferase" evidence="4">
    <location>
        <begin position="8"/>
        <end position="167"/>
    </location>
</feature>
<evidence type="ECO:0000256" key="1">
    <source>
        <dbReference type="ARBA" id="ARBA00022679"/>
    </source>
</evidence>
<dbReference type="Gene3D" id="3.40.630.30">
    <property type="match status" value="1"/>
</dbReference>
<evidence type="ECO:0000313" key="5">
    <source>
        <dbReference type="EMBL" id="ANY20156.1"/>
    </source>
</evidence>
<dbReference type="AlphaFoldDB" id="A0A1B2ADD3"/>
<dbReference type="PATRIC" id="fig|692370.5.peg.1658"/>
<proteinExistence type="inferred from homology"/>
<dbReference type="Pfam" id="PF13302">
    <property type="entry name" value="Acetyltransf_3"/>
    <property type="match status" value="1"/>
</dbReference>
<reference evidence="5 6" key="1">
    <citation type="submission" date="2016-07" db="EMBL/GenBank/DDBJ databases">
        <title>Complete genome sequence of Altererythrobacter dongtanensis KCTC 22672, a type strain with esterase isolated from tidal flat.</title>
        <authorList>
            <person name="Cheng H."/>
            <person name="Wu Y.-H."/>
            <person name="Zhou P."/>
            <person name="Huo Y.-Y."/>
            <person name="Wang C.-S."/>
            <person name="Xu X.-W."/>
        </authorList>
    </citation>
    <scope>NUCLEOTIDE SEQUENCE [LARGE SCALE GENOMIC DNA]</scope>
    <source>
        <strain evidence="5 6">KCTC 22672</strain>
    </source>
</reference>
<gene>
    <name evidence="5" type="ORF">A6F68_01643</name>
</gene>
<dbReference type="STRING" id="692370.A6F68_01643"/>
<dbReference type="InterPro" id="IPR016181">
    <property type="entry name" value="Acyl_CoA_acyltransferase"/>
</dbReference>
<dbReference type="KEGG" id="ado:A6F68_01643"/>
<dbReference type="PANTHER" id="PTHR43792:SF8">
    <property type="entry name" value="[RIBOSOMAL PROTEIN US5]-ALANINE N-ACETYLTRANSFERASE"/>
    <property type="match status" value="1"/>
</dbReference>
<comment type="similarity">
    <text evidence="3">Belongs to the acetyltransferase family. RimJ subfamily.</text>
</comment>
<evidence type="ECO:0000259" key="4">
    <source>
        <dbReference type="PROSITE" id="PS51186"/>
    </source>
</evidence>
<dbReference type="OrthoDB" id="9804153at2"/>
<accession>A0A1B2ADD3</accession>
<keyword evidence="2" id="KW-0012">Acyltransferase</keyword>
<dbReference type="PROSITE" id="PS51186">
    <property type="entry name" value="GNAT"/>
    <property type="match status" value="1"/>
</dbReference>
<evidence type="ECO:0000256" key="2">
    <source>
        <dbReference type="ARBA" id="ARBA00023315"/>
    </source>
</evidence>
<dbReference type="InterPro" id="IPR051531">
    <property type="entry name" value="N-acetyltransferase"/>
</dbReference>
<dbReference type="SUPFAM" id="SSF55729">
    <property type="entry name" value="Acyl-CoA N-acyltransferases (Nat)"/>
    <property type="match status" value="1"/>
</dbReference>
<evidence type="ECO:0000313" key="6">
    <source>
        <dbReference type="Proteomes" id="UP000092932"/>
    </source>
</evidence>
<dbReference type="PANTHER" id="PTHR43792">
    <property type="entry name" value="GNAT FAMILY, PUTATIVE (AFU_ORTHOLOGUE AFUA_3G00765)-RELATED-RELATED"/>
    <property type="match status" value="1"/>
</dbReference>